<name>A0A4P7NR19_PYROR</name>
<organism evidence="1 2">
    <name type="scientific">Pyricularia oryzae</name>
    <name type="common">Rice blast fungus</name>
    <name type="synonym">Magnaporthe oryzae</name>
    <dbReference type="NCBI Taxonomy" id="318829"/>
    <lineage>
        <taxon>Eukaryota</taxon>
        <taxon>Fungi</taxon>
        <taxon>Dikarya</taxon>
        <taxon>Ascomycota</taxon>
        <taxon>Pezizomycotina</taxon>
        <taxon>Sordariomycetes</taxon>
        <taxon>Sordariomycetidae</taxon>
        <taxon>Magnaporthales</taxon>
        <taxon>Pyriculariaceae</taxon>
        <taxon>Pyricularia</taxon>
    </lineage>
</organism>
<proteinExistence type="predicted"/>
<protein>
    <submittedName>
        <fullName evidence="1">Uncharacterized protein</fullName>
    </submittedName>
</protein>
<dbReference type="AlphaFoldDB" id="A0A4P7NR19"/>
<evidence type="ECO:0000313" key="2">
    <source>
        <dbReference type="Proteomes" id="UP000294847"/>
    </source>
</evidence>
<dbReference type="EMBL" id="CP034209">
    <property type="protein sequence ID" value="QBZ64817.1"/>
    <property type="molecule type" value="Genomic_DNA"/>
</dbReference>
<dbReference type="Proteomes" id="UP000294847">
    <property type="component" value="Chromosome 6"/>
</dbReference>
<reference evidence="1 2" key="1">
    <citation type="journal article" date="2019" name="Mol. Biol. Evol.">
        <title>Blast fungal genomes show frequent chromosomal changes, gene gains and losses, and effector gene turnover.</title>
        <authorList>
            <person name="Gomez Luciano L.B."/>
            <person name="Jason Tsai I."/>
            <person name="Chuma I."/>
            <person name="Tosa Y."/>
            <person name="Chen Y.H."/>
            <person name="Li J.Y."/>
            <person name="Li M.Y."/>
            <person name="Jade Lu M.Y."/>
            <person name="Nakayashiki H."/>
            <person name="Li W.H."/>
        </authorList>
    </citation>
    <scope>NUCLEOTIDE SEQUENCE [LARGE SCALE GENOMIC DNA]</scope>
    <source>
        <strain evidence="1">MZ5-1-6</strain>
    </source>
</reference>
<gene>
    <name evidence="1" type="ORF">PoMZ_06517</name>
</gene>
<accession>A0A4P7NR19</accession>
<evidence type="ECO:0000313" key="1">
    <source>
        <dbReference type="EMBL" id="QBZ64817.1"/>
    </source>
</evidence>
<sequence>MPLLMQRCSGLKAPRNPALMSVLGGALSPLLRAGFGSSVLRQHHAYLLGKHAGDDDNPPFFGRPVLPHEMHHKYRVAYGGLEVDIDAHGVWDWRKIVDRHMAQKAAACCSYEATSH</sequence>